<evidence type="ECO:0000313" key="16">
    <source>
        <dbReference type="EMBL" id="CEK88773.1"/>
    </source>
</evidence>
<reference evidence="16" key="1">
    <citation type="submission" date="2014-12" db="EMBL/GenBank/DDBJ databases">
        <title>Insight into the proteome of Arion vulgaris.</title>
        <authorList>
            <person name="Aradska J."/>
            <person name="Bulat T."/>
            <person name="Smidak R."/>
            <person name="Sarate P."/>
            <person name="Gangsoo J."/>
            <person name="Sialana F."/>
            <person name="Bilban M."/>
            <person name="Lubec G."/>
        </authorList>
    </citation>
    <scope>NUCLEOTIDE SEQUENCE</scope>
    <source>
        <tissue evidence="16">Skin</tissue>
    </source>
</reference>
<evidence type="ECO:0000256" key="5">
    <source>
        <dbReference type="ARBA" id="ARBA00022448"/>
    </source>
</evidence>
<dbReference type="GO" id="GO:0035091">
    <property type="term" value="F:phosphatidylinositol binding"/>
    <property type="evidence" value="ECO:0007669"/>
    <property type="project" value="InterPro"/>
</dbReference>
<evidence type="ECO:0000256" key="1">
    <source>
        <dbReference type="ARBA" id="ARBA00004316"/>
    </source>
</evidence>
<feature type="compositionally biased region" description="Low complexity" evidence="14">
    <location>
        <begin position="120"/>
        <end position="131"/>
    </location>
</feature>
<dbReference type="GO" id="GO:0005829">
    <property type="term" value="C:cytosol"/>
    <property type="evidence" value="ECO:0007669"/>
    <property type="project" value="GOC"/>
</dbReference>
<evidence type="ECO:0000256" key="11">
    <source>
        <dbReference type="ARBA" id="ARBA00023273"/>
    </source>
</evidence>
<dbReference type="CDD" id="cd07623">
    <property type="entry name" value="BAR_SNX1_2"/>
    <property type="match status" value="1"/>
</dbReference>
<accession>A0A0B7B6X3</accession>
<dbReference type="GO" id="GO:0015031">
    <property type="term" value="P:protein transport"/>
    <property type="evidence" value="ECO:0007669"/>
    <property type="project" value="UniProtKB-KW"/>
</dbReference>
<dbReference type="InterPro" id="IPR036871">
    <property type="entry name" value="PX_dom_sf"/>
</dbReference>
<proteinExistence type="inferred from homology"/>
<evidence type="ECO:0000256" key="2">
    <source>
        <dbReference type="ARBA" id="ARBA00004469"/>
    </source>
</evidence>
<dbReference type="SMART" id="SM00312">
    <property type="entry name" value="PX"/>
    <property type="match status" value="1"/>
</dbReference>
<organism evidence="16">
    <name type="scientific">Arion vulgaris</name>
    <dbReference type="NCBI Taxonomy" id="1028688"/>
    <lineage>
        <taxon>Eukaryota</taxon>
        <taxon>Metazoa</taxon>
        <taxon>Spiralia</taxon>
        <taxon>Lophotrochozoa</taxon>
        <taxon>Mollusca</taxon>
        <taxon>Gastropoda</taxon>
        <taxon>Heterobranchia</taxon>
        <taxon>Euthyneura</taxon>
        <taxon>Panpulmonata</taxon>
        <taxon>Eupulmonata</taxon>
        <taxon>Stylommatophora</taxon>
        <taxon>Helicina</taxon>
        <taxon>Arionoidea</taxon>
        <taxon>Arionidae</taxon>
        <taxon>Arion</taxon>
    </lineage>
</organism>
<dbReference type="Pfam" id="PF00787">
    <property type="entry name" value="PX"/>
    <property type="match status" value="1"/>
</dbReference>
<dbReference type="InterPro" id="IPR001683">
    <property type="entry name" value="PX_dom"/>
</dbReference>
<dbReference type="InterPro" id="IPR015404">
    <property type="entry name" value="Vps5_C"/>
</dbReference>
<dbReference type="PROSITE" id="PS50195">
    <property type="entry name" value="PX"/>
    <property type="match status" value="1"/>
</dbReference>
<feature type="compositionally biased region" description="Basic and acidic residues" evidence="14">
    <location>
        <begin position="28"/>
        <end position="43"/>
    </location>
</feature>
<dbReference type="PANTHER" id="PTHR10555">
    <property type="entry name" value="SORTING NEXIN"/>
    <property type="match status" value="1"/>
</dbReference>
<evidence type="ECO:0000256" key="13">
    <source>
        <dbReference type="SAM" id="Coils"/>
    </source>
</evidence>
<dbReference type="SUPFAM" id="SSF64268">
    <property type="entry name" value="PX domain"/>
    <property type="match status" value="1"/>
</dbReference>
<keyword evidence="7" id="KW-0967">Endosome</keyword>
<keyword evidence="6" id="KW-0597">Phosphoprotein</keyword>
<dbReference type="Gene3D" id="1.20.1270.60">
    <property type="entry name" value="Arfaptin homology (AH) domain/BAR domain"/>
    <property type="match status" value="1"/>
</dbReference>
<comment type="subcellular location">
    <subcellularLocation>
        <location evidence="1">Cell projection</location>
    </subcellularLocation>
    <subcellularLocation>
        <location evidence="2">Early endosome membrane</location>
        <topology evidence="2">Peripheral membrane protein</topology>
        <orientation evidence="2">Cytoplasmic side</orientation>
    </subcellularLocation>
</comment>
<dbReference type="SUPFAM" id="SSF103657">
    <property type="entry name" value="BAR/IMD domain-like"/>
    <property type="match status" value="1"/>
</dbReference>
<protein>
    <recommendedName>
        <fullName evidence="4">Sorting nexin-2</fullName>
    </recommendedName>
</protein>
<gene>
    <name evidence="16" type="primary">ORF166926</name>
</gene>
<dbReference type="Gene3D" id="3.30.1520.10">
    <property type="entry name" value="Phox-like domain"/>
    <property type="match status" value="1"/>
</dbReference>
<dbReference type="PANTHER" id="PTHR10555:SF170">
    <property type="entry name" value="FI18122P1"/>
    <property type="match status" value="1"/>
</dbReference>
<feature type="coiled-coil region" evidence="13">
    <location>
        <begin position="437"/>
        <end position="501"/>
    </location>
</feature>
<dbReference type="Pfam" id="PF09325">
    <property type="entry name" value="Vps5"/>
    <property type="match status" value="1"/>
</dbReference>
<feature type="compositionally biased region" description="Polar residues" evidence="14">
    <location>
        <begin position="44"/>
        <end position="59"/>
    </location>
</feature>
<dbReference type="GO" id="GO:0042995">
    <property type="term" value="C:cell projection"/>
    <property type="evidence" value="ECO:0007669"/>
    <property type="project" value="UniProtKB-SubCell"/>
</dbReference>
<feature type="compositionally biased region" description="Acidic residues" evidence="14">
    <location>
        <begin position="62"/>
        <end position="74"/>
    </location>
</feature>
<dbReference type="EMBL" id="HACG01041908">
    <property type="protein sequence ID" value="CEK88773.1"/>
    <property type="molecule type" value="Transcribed_RNA"/>
</dbReference>
<name>A0A0B7B6X3_9EUPU</name>
<keyword evidence="8" id="KW-0653">Protein transport</keyword>
<feature type="compositionally biased region" description="Acidic residues" evidence="14">
    <location>
        <begin position="15"/>
        <end position="27"/>
    </location>
</feature>
<dbReference type="AlphaFoldDB" id="A0A0B7B6X3"/>
<evidence type="ECO:0000256" key="9">
    <source>
        <dbReference type="ARBA" id="ARBA00022990"/>
    </source>
</evidence>
<sequence>RSLKMADGVEPPPFDNDDDVRDDDDLFSDAKEKPSSPESEKSQEVQINGSTPLTPQSAHQEPDEDDINGDDDEDLFKGGSSEIKLDSDDDDGKEETEKKEESGSHSAPVGAAAKEYKPQITISETSTSKTKVAVPSHISDELSDSGDEKETYEFEIKITETMKMGDGMSAYIVYKVTSKTTNPAYRHPENAVLRRFSDFLGLQSKLAEKHVPLGIIVPPAPEKSVIGMTKVKMSKEDAGSSDFVERRRAALERFLVRTASHPTLASDSDFIEFLEKDGDLPKSTSTSALSGAGVLRLFHKVGESFDKITLKVEESDESTWLHVQWFEEKQQQVEALDLQLRKLHSNIEILSLHRRELSLNTASFAKSAAMLGNVEEHTALSRALSQLAETEEKIEVLHKDQAEADFFIMAELMKDYVALMGAVKDVFHERIKTYKMWKDAEATLGRKRENKAKLEAQNKADKISQAQAEITEWEQKVEKGQEDFEKISKNIKKEMARFEKQRVSDFKDSVIKYLEVLMENQEKLIKYWEAFLPEAKAIA</sequence>
<feature type="non-terminal residue" evidence="16">
    <location>
        <position position="1"/>
    </location>
</feature>
<dbReference type="FunFam" id="3.30.1520.10:FF:000016">
    <property type="entry name" value="Sorting nexin 2"/>
    <property type="match status" value="1"/>
</dbReference>
<keyword evidence="11" id="KW-0966">Cell projection</keyword>
<dbReference type="GO" id="GO:0034498">
    <property type="term" value="P:early endosome to Golgi transport"/>
    <property type="evidence" value="ECO:0007669"/>
    <property type="project" value="TreeGrafter"/>
</dbReference>
<evidence type="ECO:0000256" key="10">
    <source>
        <dbReference type="ARBA" id="ARBA00023136"/>
    </source>
</evidence>
<keyword evidence="5" id="KW-0813">Transport</keyword>
<dbReference type="CDD" id="cd06859">
    <property type="entry name" value="PX_SNX1_2_like"/>
    <property type="match status" value="1"/>
</dbReference>
<keyword evidence="13" id="KW-0175">Coiled coil</keyword>
<dbReference type="FunFam" id="1.20.1270.60:FF:000012">
    <property type="entry name" value="Sorting nexin 2"/>
    <property type="match status" value="1"/>
</dbReference>
<evidence type="ECO:0000256" key="3">
    <source>
        <dbReference type="ARBA" id="ARBA00010883"/>
    </source>
</evidence>
<feature type="region of interest" description="Disordered" evidence="14">
    <location>
        <begin position="1"/>
        <end position="146"/>
    </location>
</feature>
<evidence type="ECO:0000256" key="14">
    <source>
        <dbReference type="SAM" id="MobiDB-lite"/>
    </source>
</evidence>
<keyword evidence="10" id="KW-0472">Membrane</keyword>
<feature type="domain" description="PX" evidence="15">
    <location>
        <begin position="152"/>
        <end position="281"/>
    </location>
</feature>
<keyword evidence="9" id="KW-0007">Acetylation</keyword>
<comment type="function">
    <text evidence="12">Involved in several stages of intracellular trafficking. Interacts with membranes containing phosphatidylinositol 3-phosphate (PtdIns(3P)) or phosphatidylinositol 3,5-bisphosphate (PtdIns(3,5)P2). Acts in part as component of the retromer membrane-deforming SNX-BAR subcomplex. The SNX-BAR retromer mediates retrograde transport of cargo proteins from endosomes to the trans-Golgi network (TGN) and is involved in endosome-to-plasma membrane transport for cargo protein recycling. The SNX-BAR subcomplex functions to deform the donor membrane into a tubular profile called endosome-to-TGN transport carrier (ETC). Can sense membrane curvature and has in vitro vesicle-to-membrane remodeling activity. Required for retrograde endosome-to-TGN transport of TGN38. Promotes KALRN- and RHOG-dependent but retromer-independent membrane remodeling such as lamellipodium formation; the function is dependent on GEF activity of KALRN.</text>
</comment>
<evidence type="ECO:0000259" key="15">
    <source>
        <dbReference type="PROSITE" id="PS50195"/>
    </source>
</evidence>
<dbReference type="GO" id="GO:0031901">
    <property type="term" value="C:early endosome membrane"/>
    <property type="evidence" value="ECO:0007669"/>
    <property type="project" value="UniProtKB-SubCell"/>
</dbReference>
<evidence type="ECO:0000256" key="4">
    <source>
        <dbReference type="ARBA" id="ARBA00020435"/>
    </source>
</evidence>
<dbReference type="InterPro" id="IPR027267">
    <property type="entry name" value="AH/BAR_dom_sf"/>
</dbReference>
<evidence type="ECO:0000256" key="7">
    <source>
        <dbReference type="ARBA" id="ARBA00022753"/>
    </source>
</evidence>
<evidence type="ECO:0000256" key="6">
    <source>
        <dbReference type="ARBA" id="ARBA00022553"/>
    </source>
</evidence>
<comment type="similarity">
    <text evidence="3">Belongs to the sorting nexin family.</text>
</comment>
<evidence type="ECO:0000256" key="12">
    <source>
        <dbReference type="ARBA" id="ARBA00045620"/>
    </source>
</evidence>
<evidence type="ECO:0000256" key="8">
    <source>
        <dbReference type="ARBA" id="ARBA00022927"/>
    </source>
</evidence>